<dbReference type="AlphaFoldDB" id="A0A7K0EHA7"/>
<dbReference type="InterPro" id="IPR010982">
    <property type="entry name" value="Lambda_DNA-bd_dom_sf"/>
</dbReference>
<dbReference type="PANTHER" id="PTHR46797:SF23">
    <property type="entry name" value="HTH-TYPE TRANSCRIPTIONAL REGULATOR SUTR"/>
    <property type="match status" value="1"/>
</dbReference>
<keyword evidence="2" id="KW-0238">DNA-binding</keyword>
<dbReference type="PANTHER" id="PTHR46797">
    <property type="entry name" value="HTH-TYPE TRANSCRIPTIONAL REGULATOR"/>
    <property type="match status" value="1"/>
</dbReference>
<keyword evidence="6" id="KW-1185">Reference proteome</keyword>
<dbReference type="PROSITE" id="PS50943">
    <property type="entry name" value="HTH_CROC1"/>
    <property type="match status" value="1"/>
</dbReference>
<keyword evidence="3" id="KW-0804">Transcription</keyword>
<dbReference type="Gene3D" id="1.10.260.40">
    <property type="entry name" value="lambda repressor-like DNA-binding domains"/>
    <property type="match status" value="1"/>
</dbReference>
<proteinExistence type="predicted"/>
<dbReference type="Pfam" id="PF01381">
    <property type="entry name" value="HTH_3"/>
    <property type="match status" value="1"/>
</dbReference>
<dbReference type="Proteomes" id="UP000441754">
    <property type="component" value="Unassembled WGS sequence"/>
</dbReference>
<gene>
    <name evidence="5" type="ORF">GJJ30_08040</name>
</gene>
<dbReference type="GO" id="GO:0005829">
    <property type="term" value="C:cytosol"/>
    <property type="evidence" value="ECO:0007669"/>
    <property type="project" value="TreeGrafter"/>
</dbReference>
<accession>A0A7K0EHA7</accession>
<evidence type="ECO:0000313" key="6">
    <source>
        <dbReference type="Proteomes" id="UP000441754"/>
    </source>
</evidence>
<name>A0A7K0EHA7_9BACT</name>
<dbReference type="InterPro" id="IPR050807">
    <property type="entry name" value="TransReg_Diox_bact_type"/>
</dbReference>
<comment type="caution">
    <text evidence="5">The sequence shown here is derived from an EMBL/GenBank/DDBJ whole genome shotgun (WGS) entry which is preliminary data.</text>
</comment>
<evidence type="ECO:0000256" key="3">
    <source>
        <dbReference type="ARBA" id="ARBA00023163"/>
    </source>
</evidence>
<evidence type="ECO:0000313" key="5">
    <source>
        <dbReference type="EMBL" id="MRS61239.1"/>
    </source>
</evidence>
<dbReference type="OrthoDB" id="2627663at2"/>
<dbReference type="SUPFAM" id="SSF47413">
    <property type="entry name" value="lambda repressor-like DNA-binding domains"/>
    <property type="match status" value="1"/>
</dbReference>
<protein>
    <submittedName>
        <fullName evidence="5">Helix-turn-helix domain-containing protein</fullName>
    </submittedName>
</protein>
<dbReference type="SMART" id="SM00530">
    <property type="entry name" value="HTH_XRE"/>
    <property type="match status" value="1"/>
</dbReference>
<dbReference type="InterPro" id="IPR001387">
    <property type="entry name" value="Cro/C1-type_HTH"/>
</dbReference>
<evidence type="ECO:0000256" key="1">
    <source>
        <dbReference type="ARBA" id="ARBA00023015"/>
    </source>
</evidence>
<organism evidence="5 6">
    <name type="scientific">Larkinella terrae</name>
    <dbReference type="NCBI Taxonomy" id="2025311"/>
    <lineage>
        <taxon>Bacteria</taxon>
        <taxon>Pseudomonadati</taxon>
        <taxon>Bacteroidota</taxon>
        <taxon>Cytophagia</taxon>
        <taxon>Cytophagales</taxon>
        <taxon>Spirosomataceae</taxon>
        <taxon>Larkinella</taxon>
    </lineage>
</organism>
<sequence>MEATHYQEIYQVVGSKISEIRREKKMSQLDLAAIVGLSRASIVNIEKGRQHPPLHLVWQLSDALDVDLFDLLPTKYEMMGRPVSNLLNKVDVAGSKESANKLAEFINIHYNLNNDKS</sequence>
<reference evidence="5 6" key="1">
    <citation type="journal article" date="2018" name="Antonie Van Leeuwenhoek">
        <title>Larkinella terrae sp. nov., isolated from soil on Jeju Island, South Korea.</title>
        <authorList>
            <person name="Ten L.N."/>
            <person name="Jeon J."/>
            <person name="Park S.J."/>
            <person name="Park S."/>
            <person name="Lee S.Y."/>
            <person name="Kim M.K."/>
            <person name="Jung H.Y."/>
        </authorList>
    </citation>
    <scope>NUCLEOTIDE SEQUENCE [LARGE SCALE GENOMIC DNA]</scope>
    <source>
        <strain evidence="5 6">KCTC 52001</strain>
    </source>
</reference>
<dbReference type="GO" id="GO:0003677">
    <property type="term" value="F:DNA binding"/>
    <property type="evidence" value="ECO:0007669"/>
    <property type="project" value="UniProtKB-KW"/>
</dbReference>
<dbReference type="GO" id="GO:0003700">
    <property type="term" value="F:DNA-binding transcription factor activity"/>
    <property type="evidence" value="ECO:0007669"/>
    <property type="project" value="TreeGrafter"/>
</dbReference>
<evidence type="ECO:0000256" key="2">
    <source>
        <dbReference type="ARBA" id="ARBA00023125"/>
    </source>
</evidence>
<evidence type="ECO:0000259" key="4">
    <source>
        <dbReference type="PROSITE" id="PS50943"/>
    </source>
</evidence>
<feature type="domain" description="HTH cro/C1-type" evidence="4">
    <location>
        <begin position="17"/>
        <end position="71"/>
    </location>
</feature>
<dbReference type="CDD" id="cd00093">
    <property type="entry name" value="HTH_XRE"/>
    <property type="match status" value="1"/>
</dbReference>
<dbReference type="EMBL" id="WJXZ01000004">
    <property type="protein sequence ID" value="MRS61239.1"/>
    <property type="molecule type" value="Genomic_DNA"/>
</dbReference>
<keyword evidence="1" id="KW-0805">Transcription regulation</keyword>
<dbReference type="RefSeq" id="WP_154174641.1">
    <property type="nucleotide sequence ID" value="NZ_WJXZ01000004.1"/>
</dbReference>